<reference evidence="1 2" key="1">
    <citation type="submission" date="2011-08" db="EMBL/GenBank/DDBJ databases">
        <title>The Genome Sequence of Clostridium orbiscindens 1_3_50AFAA.</title>
        <authorList>
            <consortium name="The Broad Institute Genome Sequencing Platform"/>
            <person name="Earl A."/>
            <person name="Ward D."/>
            <person name="Feldgarden M."/>
            <person name="Gevers D."/>
            <person name="Daigneault M."/>
            <person name="Strauss J."/>
            <person name="Allen-Vercoe E."/>
            <person name="Young S.K."/>
            <person name="Zeng Q."/>
            <person name="Gargeya S."/>
            <person name="Fitzgerald M."/>
            <person name="Haas B."/>
            <person name="Abouelleil A."/>
            <person name="Alvarado L."/>
            <person name="Arachchi H.M."/>
            <person name="Berlin A."/>
            <person name="Brown A."/>
            <person name="Chapman S.B."/>
            <person name="Chen Z."/>
            <person name="Dunbar C."/>
            <person name="Freedman E."/>
            <person name="Gearin G."/>
            <person name="Gellesch M."/>
            <person name="Goldberg J."/>
            <person name="Griggs A."/>
            <person name="Gujja S."/>
            <person name="Heiman D."/>
            <person name="Howarth C."/>
            <person name="Larson L."/>
            <person name="Lui A."/>
            <person name="MacDonald P.J.P."/>
            <person name="Montmayeur A."/>
            <person name="Murphy C."/>
            <person name="Neiman D."/>
            <person name="Pearson M."/>
            <person name="Priest M."/>
            <person name="Roberts A."/>
            <person name="Saif S."/>
            <person name="Shea T."/>
            <person name="Shenoy N."/>
            <person name="Sisk P."/>
            <person name="Stolte C."/>
            <person name="Sykes S."/>
            <person name="Wortman J."/>
            <person name="Nusbaum C."/>
            <person name="Birren B."/>
        </authorList>
    </citation>
    <scope>NUCLEOTIDE SEQUENCE [LARGE SCALE GENOMIC DNA]</scope>
    <source>
        <strain evidence="1 2">1_3_50AFAA</strain>
    </source>
</reference>
<gene>
    <name evidence="1" type="ORF">HMPREF9460_00228</name>
</gene>
<keyword evidence="2" id="KW-1185">Reference proteome</keyword>
<dbReference type="EMBL" id="ADLO01000008">
    <property type="protein sequence ID" value="KGF57294.1"/>
    <property type="molecule type" value="Genomic_DNA"/>
</dbReference>
<name>A0A096DIF4_FLAPL</name>
<dbReference type="PATRIC" id="fig|742738.3.peg.241"/>
<dbReference type="AlphaFoldDB" id="A0A096DIF4"/>
<dbReference type="RefSeq" id="WP_009257217.1">
    <property type="nucleotide sequence ID" value="NZ_KN174161.1"/>
</dbReference>
<sequence>MGYYMSELYRRYFRATDFSELEEEIENTRQEVRDCLDQAQRRELMRLVDAQDQLKANLAQASFEAGFRLAMGLLQEVEVERIRLELKEEGQT</sequence>
<comment type="caution">
    <text evidence="1">The sequence shown here is derived from an EMBL/GenBank/DDBJ whole genome shotgun (WGS) entry which is preliminary data.</text>
</comment>
<dbReference type="Proteomes" id="UP000029585">
    <property type="component" value="Unassembled WGS sequence"/>
</dbReference>
<protein>
    <submittedName>
        <fullName evidence="1">Uncharacterized protein</fullName>
    </submittedName>
</protein>
<dbReference type="HOGENOM" id="CLU_174631_0_0_9"/>
<organism evidence="1 2">
    <name type="scientific">Flavonifractor plautii 1_3_50AFAA</name>
    <dbReference type="NCBI Taxonomy" id="742738"/>
    <lineage>
        <taxon>Bacteria</taxon>
        <taxon>Bacillati</taxon>
        <taxon>Bacillota</taxon>
        <taxon>Clostridia</taxon>
        <taxon>Eubacteriales</taxon>
        <taxon>Oscillospiraceae</taxon>
        <taxon>Flavonifractor</taxon>
    </lineage>
</organism>
<dbReference type="InterPro" id="IPR049215">
    <property type="entry name" value="DUF6809"/>
</dbReference>
<dbReference type="Pfam" id="PF20648">
    <property type="entry name" value="DUF6809"/>
    <property type="match status" value="1"/>
</dbReference>
<evidence type="ECO:0000313" key="2">
    <source>
        <dbReference type="Proteomes" id="UP000029585"/>
    </source>
</evidence>
<proteinExistence type="predicted"/>
<accession>A0A096DIF4</accession>
<evidence type="ECO:0000313" key="1">
    <source>
        <dbReference type="EMBL" id="KGF57294.1"/>
    </source>
</evidence>